<evidence type="ECO:0000259" key="6">
    <source>
        <dbReference type="PROSITE" id="PS51770"/>
    </source>
</evidence>
<keyword evidence="3" id="KW-0378">Hydrolase</keyword>
<dbReference type="AlphaFoldDB" id="A0A915Q0J8"/>
<keyword evidence="5" id="KW-0812">Transmembrane</keyword>
<keyword evidence="5" id="KW-1133">Transmembrane helix</keyword>
<proteinExistence type="inferred from homology"/>
<evidence type="ECO:0000256" key="2">
    <source>
        <dbReference type="ARBA" id="ARBA00022737"/>
    </source>
</evidence>
<dbReference type="InterPro" id="IPR029069">
    <property type="entry name" value="HotDog_dom_sf"/>
</dbReference>
<feature type="transmembrane region" description="Helical" evidence="5">
    <location>
        <begin position="497"/>
        <end position="516"/>
    </location>
</feature>
<name>A0A915Q0J8_9BILA</name>
<dbReference type="Proteomes" id="UP000887581">
    <property type="component" value="Unplaced"/>
</dbReference>
<evidence type="ECO:0000256" key="3">
    <source>
        <dbReference type="ARBA" id="ARBA00022801"/>
    </source>
</evidence>
<feature type="domain" description="HotDog ACOT-type" evidence="6">
    <location>
        <begin position="64"/>
        <end position="208"/>
    </location>
</feature>
<reference evidence="8" key="1">
    <citation type="submission" date="2022-11" db="UniProtKB">
        <authorList>
            <consortium name="WormBaseParasite"/>
        </authorList>
    </citation>
    <scope>IDENTIFICATION</scope>
</reference>
<accession>A0A915Q0J8</accession>
<keyword evidence="7" id="KW-1185">Reference proteome</keyword>
<dbReference type="Gene3D" id="3.10.129.10">
    <property type="entry name" value="Hotdog Thioesterase"/>
    <property type="match status" value="2"/>
</dbReference>
<dbReference type="GO" id="GO:0047617">
    <property type="term" value="F:fatty acyl-CoA hydrolase activity"/>
    <property type="evidence" value="ECO:0007669"/>
    <property type="project" value="TreeGrafter"/>
</dbReference>
<organism evidence="7 8">
    <name type="scientific">Setaria digitata</name>
    <dbReference type="NCBI Taxonomy" id="48799"/>
    <lineage>
        <taxon>Eukaryota</taxon>
        <taxon>Metazoa</taxon>
        <taxon>Ecdysozoa</taxon>
        <taxon>Nematoda</taxon>
        <taxon>Chromadorea</taxon>
        <taxon>Rhabditida</taxon>
        <taxon>Spirurina</taxon>
        <taxon>Spiruromorpha</taxon>
        <taxon>Filarioidea</taxon>
        <taxon>Setariidae</taxon>
        <taxon>Setaria</taxon>
    </lineage>
</organism>
<dbReference type="PANTHER" id="PTHR12655">
    <property type="entry name" value="ACYL-COA THIOESTERASE"/>
    <property type="match status" value="1"/>
</dbReference>
<dbReference type="CDD" id="cd03442">
    <property type="entry name" value="BFIT_BACH"/>
    <property type="match status" value="2"/>
</dbReference>
<feature type="domain" description="HotDog ACOT-type" evidence="6">
    <location>
        <begin position="269"/>
        <end position="381"/>
    </location>
</feature>
<evidence type="ECO:0000256" key="4">
    <source>
        <dbReference type="ARBA" id="ARBA00022946"/>
    </source>
</evidence>
<evidence type="ECO:0000256" key="5">
    <source>
        <dbReference type="SAM" id="Phobius"/>
    </source>
</evidence>
<keyword evidence="5" id="KW-0472">Membrane</keyword>
<evidence type="ECO:0000256" key="1">
    <source>
        <dbReference type="ARBA" id="ARBA00010458"/>
    </source>
</evidence>
<keyword evidence="4" id="KW-0809">Transit peptide</keyword>
<dbReference type="PROSITE" id="PS51770">
    <property type="entry name" value="HOTDOG_ACOT"/>
    <property type="match status" value="2"/>
</dbReference>
<protein>
    <submittedName>
        <fullName evidence="8">HotDog ACOT-type domain-containing protein</fullName>
    </submittedName>
</protein>
<evidence type="ECO:0000313" key="7">
    <source>
        <dbReference type="Proteomes" id="UP000887581"/>
    </source>
</evidence>
<dbReference type="SUPFAM" id="SSF54637">
    <property type="entry name" value="Thioesterase/thiol ester dehydrase-isomerase"/>
    <property type="match status" value="2"/>
</dbReference>
<evidence type="ECO:0000313" key="8">
    <source>
        <dbReference type="WBParaSite" id="sdigi.contig692.g9512.t1"/>
    </source>
</evidence>
<keyword evidence="2" id="KW-0677">Repeat</keyword>
<dbReference type="PANTHER" id="PTHR12655:SF0">
    <property type="entry name" value="ACYL-COENZYME A THIOESTERASE 9, MITOCHONDRIAL"/>
    <property type="match status" value="1"/>
</dbReference>
<feature type="transmembrane region" description="Helical" evidence="5">
    <location>
        <begin position="467"/>
        <end position="485"/>
    </location>
</feature>
<comment type="similarity">
    <text evidence="1">Belongs to the acyl coenzyme A hydrolase family.</text>
</comment>
<sequence length="531" mass="60244">MTLTSIRPIIRRCFTTGPKRTIVDVQQALERHISIIRKNESSTNRPKKFQHRTMGDSRDQILIPLSLKSSNAQFHIKYTSWRNNVRFGMLLEDLDTFAVWLAYRHNQGEIPSQNLENLEPVTFVTACVDHIRMDDQYDIVLDEDIHMDGFVSWVGRSSLEVSMQLTQNSNGVMNKFLQTKFVIVARDLAGKRSLTNVPLITTNAEEEAIFIQGKEGQQLRKLNEECSLLKTPPNEAEIKILHDIFKKTVQSGGHKVQNRILPPDHVWIHDAGLSNTVVCFPVKRNIYGKIFGGFLMRKAVELAWSNASLFSGNRCRICGVDDIMFRKSVDIGAILLLSSQVCYTDSRYMELIVDAEVLDVVSGNRELTNTFYLTFQSDRIVPTVIPYSYSEPESGCDSGPPVSQRGGERLCSVIDCFYHLLHFAFKISNKCIMVVSLDSDAPSLNDMHSPDDKGILKRMYEKFMKNPVIPVLACTALYAAFCMSRRRFIKSMSQAEFNRSVALAPFAAFAGTAVWFHGTSIRDRQYIPQDD</sequence>
<dbReference type="GO" id="GO:0005739">
    <property type="term" value="C:mitochondrion"/>
    <property type="evidence" value="ECO:0007669"/>
    <property type="project" value="TreeGrafter"/>
</dbReference>
<dbReference type="GO" id="GO:0006637">
    <property type="term" value="P:acyl-CoA metabolic process"/>
    <property type="evidence" value="ECO:0007669"/>
    <property type="project" value="TreeGrafter"/>
</dbReference>
<dbReference type="WBParaSite" id="sdigi.contig692.g9512.t1">
    <property type="protein sequence ID" value="sdigi.contig692.g9512.t1"/>
    <property type="gene ID" value="sdigi.contig692.g9512"/>
</dbReference>
<dbReference type="InterPro" id="IPR033120">
    <property type="entry name" value="HOTDOG_ACOT"/>
</dbReference>